<keyword evidence="1" id="KW-0121">Carboxypeptidase</keyword>
<dbReference type="EMBL" id="JACQAY010000171">
    <property type="protein sequence ID" value="MBI3539705.1"/>
    <property type="molecule type" value="Genomic_DNA"/>
</dbReference>
<dbReference type="Proteomes" id="UP000807850">
    <property type="component" value="Unassembled WGS sequence"/>
</dbReference>
<evidence type="ECO:0000313" key="2">
    <source>
        <dbReference type="Proteomes" id="UP000807850"/>
    </source>
</evidence>
<name>A0A9D6QJX1_UNCEI</name>
<accession>A0A9D6QJX1</accession>
<keyword evidence="1" id="KW-0378">Hydrolase</keyword>
<gene>
    <name evidence="1" type="ORF">HY076_05480</name>
</gene>
<evidence type="ECO:0000313" key="1">
    <source>
        <dbReference type="EMBL" id="MBI3539705.1"/>
    </source>
</evidence>
<organism evidence="1 2">
    <name type="scientific">Eiseniibacteriota bacterium</name>
    <dbReference type="NCBI Taxonomy" id="2212470"/>
    <lineage>
        <taxon>Bacteria</taxon>
        <taxon>Candidatus Eiseniibacteriota</taxon>
    </lineage>
</organism>
<dbReference type="AlphaFoldDB" id="A0A9D6QJX1"/>
<dbReference type="SUPFAM" id="SSF49452">
    <property type="entry name" value="Starch-binding domain-like"/>
    <property type="match status" value="1"/>
</dbReference>
<dbReference type="GO" id="GO:0030246">
    <property type="term" value="F:carbohydrate binding"/>
    <property type="evidence" value="ECO:0007669"/>
    <property type="project" value="InterPro"/>
</dbReference>
<reference evidence="1" key="1">
    <citation type="submission" date="2020-07" db="EMBL/GenBank/DDBJ databases">
        <title>Huge and variable diversity of episymbiotic CPR bacteria and DPANN archaea in groundwater ecosystems.</title>
        <authorList>
            <person name="He C.Y."/>
            <person name="Keren R."/>
            <person name="Whittaker M."/>
            <person name="Farag I.F."/>
            <person name="Doudna J."/>
            <person name="Cate J.H.D."/>
            <person name="Banfield J.F."/>
        </authorList>
    </citation>
    <scope>NUCLEOTIDE SEQUENCE</scope>
    <source>
        <strain evidence="1">NC_groundwater_928_Pr1_S-0.2um_72_17</strain>
    </source>
</reference>
<proteinExistence type="predicted"/>
<dbReference type="GO" id="GO:0004180">
    <property type="term" value="F:carboxypeptidase activity"/>
    <property type="evidence" value="ECO:0007669"/>
    <property type="project" value="UniProtKB-KW"/>
</dbReference>
<sequence>MGDMSVKWGLSSLLFVPLMFAPSGPVAWFEGEVSDCVAGRSVPVSFANVMVGRYGGMTDASGRFRIASVPAGRWVVRVQCVGREVILDTMVFPEKGTVTKHYCFTGGPYPRFLYLRDSLVAQGRWHPTIDSTLAVCMHQAERIRVLRINWRDWSTRSFSGPVPVIAEGPTPSDSSLRELFEALEDSSLYIPVLQGDRHMCEYEPGVMVRFEREGHSMDMFLCFGCGEFNIGISGGVHQAGWIGPRAGPFIRLAREAFPNEPNLP</sequence>
<protein>
    <submittedName>
        <fullName evidence="1">Carboxypeptidase regulatory-like domain-containing protein</fullName>
    </submittedName>
</protein>
<comment type="caution">
    <text evidence="1">The sequence shown here is derived from an EMBL/GenBank/DDBJ whole genome shotgun (WGS) entry which is preliminary data.</text>
</comment>
<dbReference type="InterPro" id="IPR013784">
    <property type="entry name" value="Carb-bd-like_fold"/>
</dbReference>
<keyword evidence="1" id="KW-0645">Protease</keyword>